<dbReference type="SMART" id="SM00448">
    <property type="entry name" value="REC"/>
    <property type="match status" value="1"/>
</dbReference>
<reference evidence="4 5" key="1">
    <citation type="journal article" date="2016" name="Biochim. Biophys. Acta">
        <title>Characterization of red-shifted phycobilisomes isolated from the chlorophyll f-containing cyanobacterium Halomicronema hongdechloris.</title>
        <authorList>
            <person name="Li Y."/>
            <person name="Lin Y."/>
            <person name="Garvey C.J."/>
            <person name="Birch D."/>
            <person name="Corkery R.W."/>
            <person name="Loughlin P.C."/>
            <person name="Scheer H."/>
            <person name="Willows R.D."/>
            <person name="Chen M."/>
        </authorList>
    </citation>
    <scope>NUCLEOTIDE SEQUENCE [LARGE SCALE GENOMIC DNA]</scope>
    <source>
        <strain evidence="4 5">C2206</strain>
    </source>
</reference>
<dbReference type="CDD" id="cd01948">
    <property type="entry name" value="EAL"/>
    <property type="match status" value="1"/>
</dbReference>
<dbReference type="RefSeq" id="WP_225889274.1">
    <property type="nucleotide sequence ID" value="NZ_CP021983.2"/>
</dbReference>
<dbReference type="InterPro" id="IPR035919">
    <property type="entry name" value="EAL_sf"/>
</dbReference>
<accession>A0A1Z3HLI5</accession>
<evidence type="ECO:0000259" key="2">
    <source>
        <dbReference type="PROSITE" id="PS50110"/>
    </source>
</evidence>
<evidence type="ECO:0000313" key="5">
    <source>
        <dbReference type="Proteomes" id="UP000191901"/>
    </source>
</evidence>
<keyword evidence="5" id="KW-1185">Reference proteome</keyword>
<gene>
    <name evidence="4" type="ORF">XM38_020860</name>
</gene>
<dbReference type="InterPro" id="IPR011006">
    <property type="entry name" value="CheY-like_superfamily"/>
</dbReference>
<dbReference type="SUPFAM" id="SSF52172">
    <property type="entry name" value="CheY-like"/>
    <property type="match status" value="1"/>
</dbReference>
<dbReference type="GO" id="GO:0000160">
    <property type="term" value="P:phosphorelay signal transduction system"/>
    <property type="evidence" value="ECO:0007669"/>
    <property type="project" value="InterPro"/>
</dbReference>
<dbReference type="PANTHER" id="PTHR33121">
    <property type="entry name" value="CYCLIC DI-GMP PHOSPHODIESTERASE PDEF"/>
    <property type="match status" value="1"/>
</dbReference>
<feature type="domain" description="Response regulatory" evidence="2">
    <location>
        <begin position="1"/>
        <end position="117"/>
    </location>
</feature>
<dbReference type="GO" id="GO:0052621">
    <property type="term" value="F:diguanylate cyclase activity"/>
    <property type="evidence" value="ECO:0007669"/>
    <property type="project" value="UniProtKB-EC"/>
</dbReference>
<sequence>MILVIEDEAPIRDIISEMLEDVGFKVLEADTGAAGIELAQSHPPDLVLCDIMMPELDGYEVLHQLRSQLLTALTPFIFLTAKSDRRDMRRGMLLGADDYITKPFTRHDLLEAVRTRLDRHSIMRQVYTSVGANPANPAAAPSPPELSHRLRQLQTALANDEFELFYQPQATLADDQLLGVEALIRWRSPSQGLIPPAEFIPLAERSGFIIELGEWVIRAACQQIKQWQALGLPPLSVCVNLSSLQFARPDLISRINNILAEIGIAPKYLGIELTESVLVQNVDTTMAHLQALRRLGMLISIDDFGTGYASLGYLQHFPFDILKIDHCFVQHVHTNPTNGAITTAMIQMAHSLGLMVVAEGVETTDELAYLKAQGCDAIQGYLLSQPLPASQFIQWLRRRQRP</sequence>
<dbReference type="InterPro" id="IPR050706">
    <property type="entry name" value="Cyclic-di-GMP_PDE-like"/>
</dbReference>
<dbReference type="SMART" id="SM00052">
    <property type="entry name" value="EAL"/>
    <property type="match status" value="1"/>
</dbReference>
<dbReference type="PROSITE" id="PS50110">
    <property type="entry name" value="RESPONSE_REGULATORY"/>
    <property type="match status" value="1"/>
</dbReference>
<keyword evidence="4" id="KW-0808">Transferase</keyword>
<dbReference type="STRING" id="1641165.XM38_12550"/>
<protein>
    <submittedName>
        <fullName evidence="4">Diguanylate cyclase</fullName>
        <ecNumber evidence="4">2.7.7.65</ecNumber>
    </submittedName>
</protein>
<feature type="modified residue" description="4-aspartylphosphate" evidence="1">
    <location>
        <position position="50"/>
    </location>
</feature>
<evidence type="ECO:0000313" key="4">
    <source>
        <dbReference type="EMBL" id="ASC71136.1"/>
    </source>
</evidence>
<dbReference type="CDD" id="cd17574">
    <property type="entry name" value="REC_OmpR"/>
    <property type="match status" value="1"/>
</dbReference>
<dbReference type="AlphaFoldDB" id="A0A1Z3HLI5"/>
<organism evidence="4 5">
    <name type="scientific">Halomicronema hongdechloris C2206</name>
    <dbReference type="NCBI Taxonomy" id="1641165"/>
    <lineage>
        <taxon>Bacteria</taxon>
        <taxon>Bacillati</taxon>
        <taxon>Cyanobacteriota</taxon>
        <taxon>Cyanophyceae</taxon>
        <taxon>Nodosilineales</taxon>
        <taxon>Nodosilineaceae</taxon>
        <taxon>Halomicronema</taxon>
    </lineage>
</organism>
<dbReference type="Proteomes" id="UP000191901">
    <property type="component" value="Chromosome"/>
</dbReference>
<dbReference type="Pfam" id="PF00072">
    <property type="entry name" value="Response_reg"/>
    <property type="match status" value="1"/>
</dbReference>
<dbReference type="KEGG" id="hhg:XM38_020860"/>
<dbReference type="PANTHER" id="PTHR33121:SF70">
    <property type="entry name" value="SIGNALING PROTEIN YKOW"/>
    <property type="match status" value="1"/>
</dbReference>
<evidence type="ECO:0000259" key="3">
    <source>
        <dbReference type="PROSITE" id="PS50883"/>
    </source>
</evidence>
<dbReference type="GO" id="GO:0071111">
    <property type="term" value="F:cyclic-guanylate-specific phosphodiesterase activity"/>
    <property type="evidence" value="ECO:0007669"/>
    <property type="project" value="InterPro"/>
</dbReference>
<feature type="domain" description="EAL" evidence="3">
    <location>
        <begin position="146"/>
        <end position="400"/>
    </location>
</feature>
<dbReference type="InterPro" id="IPR001789">
    <property type="entry name" value="Sig_transdc_resp-reg_receiver"/>
</dbReference>
<dbReference type="EC" id="2.7.7.65" evidence="4"/>
<dbReference type="InterPro" id="IPR001633">
    <property type="entry name" value="EAL_dom"/>
</dbReference>
<dbReference type="Pfam" id="PF00563">
    <property type="entry name" value="EAL"/>
    <property type="match status" value="1"/>
</dbReference>
<keyword evidence="4" id="KW-0548">Nucleotidyltransferase</keyword>
<evidence type="ECO:0000256" key="1">
    <source>
        <dbReference type="PROSITE-ProRule" id="PRU00169"/>
    </source>
</evidence>
<dbReference type="SUPFAM" id="SSF141868">
    <property type="entry name" value="EAL domain-like"/>
    <property type="match status" value="1"/>
</dbReference>
<proteinExistence type="predicted"/>
<name>A0A1Z3HLI5_9CYAN</name>
<dbReference type="Gene3D" id="3.20.20.450">
    <property type="entry name" value="EAL domain"/>
    <property type="match status" value="1"/>
</dbReference>
<keyword evidence="1" id="KW-0597">Phosphoprotein</keyword>
<dbReference type="FunFam" id="3.20.20.450:FF:000001">
    <property type="entry name" value="Cyclic di-GMP phosphodiesterase yahA"/>
    <property type="match status" value="1"/>
</dbReference>
<dbReference type="EMBL" id="CP021983">
    <property type="protein sequence ID" value="ASC71136.1"/>
    <property type="molecule type" value="Genomic_DNA"/>
</dbReference>
<dbReference type="Gene3D" id="3.40.50.2300">
    <property type="match status" value="1"/>
</dbReference>
<dbReference type="PROSITE" id="PS50883">
    <property type="entry name" value="EAL"/>
    <property type="match status" value="1"/>
</dbReference>